<dbReference type="AlphaFoldDB" id="A0A3S5FC03"/>
<proteinExistence type="predicted"/>
<feature type="region of interest" description="Disordered" evidence="1">
    <location>
        <begin position="92"/>
        <end position="114"/>
    </location>
</feature>
<dbReference type="EMBL" id="CAAALY010006310">
    <property type="protein sequence ID" value="VEL09429.1"/>
    <property type="molecule type" value="Genomic_DNA"/>
</dbReference>
<evidence type="ECO:0000313" key="2">
    <source>
        <dbReference type="EMBL" id="VEL09429.1"/>
    </source>
</evidence>
<name>A0A3S5FC03_9PLAT</name>
<dbReference type="Proteomes" id="UP000784294">
    <property type="component" value="Unassembled WGS sequence"/>
</dbReference>
<feature type="compositionally biased region" description="Basic residues" evidence="1">
    <location>
        <begin position="99"/>
        <end position="114"/>
    </location>
</feature>
<keyword evidence="3" id="KW-1185">Reference proteome</keyword>
<evidence type="ECO:0000256" key="1">
    <source>
        <dbReference type="SAM" id="MobiDB-lite"/>
    </source>
</evidence>
<accession>A0A3S5FC03</accession>
<evidence type="ECO:0000313" key="3">
    <source>
        <dbReference type="Proteomes" id="UP000784294"/>
    </source>
</evidence>
<reference evidence="2" key="1">
    <citation type="submission" date="2018-11" db="EMBL/GenBank/DDBJ databases">
        <authorList>
            <consortium name="Pathogen Informatics"/>
        </authorList>
    </citation>
    <scope>NUCLEOTIDE SEQUENCE</scope>
</reference>
<protein>
    <submittedName>
        <fullName evidence="2">Uncharacterized protein</fullName>
    </submittedName>
</protein>
<feature type="region of interest" description="Disordered" evidence="1">
    <location>
        <begin position="37"/>
        <end position="57"/>
    </location>
</feature>
<comment type="caution">
    <text evidence="2">The sequence shown here is derived from an EMBL/GenBank/DDBJ whole genome shotgun (WGS) entry which is preliminary data.</text>
</comment>
<gene>
    <name evidence="2" type="ORF">PXEA_LOCUS2869</name>
</gene>
<sequence>MLMVLEGEWKVLPEAWGAEIVDMSEYVIGIPPCEPDESFPSFRPSTEGRRQSRTPGLTIFHQKHEGKKGGGLFDELSLSMVSCSDDVHHITDESSERIHRGRGSVRRKHIRTYQ</sequence>
<organism evidence="2 3">
    <name type="scientific">Protopolystoma xenopodis</name>
    <dbReference type="NCBI Taxonomy" id="117903"/>
    <lineage>
        <taxon>Eukaryota</taxon>
        <taxon>Metazoa</taxon>
        <taxon>Spiralia</taxon>
        <taxon>Lophotrochozoa</taxon>
        <taxon>Platyhelminthes</taxon>
        <taxon>Monogenea</taxon>
        <taxon>Polyopisthocotylea</taxon>
        <taxon>Polystomatidea</taxon>
        <taxon>Polystomatidae</taxon>
        <taxon>Protopolystoma</taxon>
    </lineage>
</organism>